<gene>
    <name evidence="11" type="ORF">V6N11_049743</name>
</gene>
<evidence type="ECO:0000256" key="7">
    <source>
        <dbReference type="ARBA" id="ARBA00022833"/>
    </source>
</evidence>
<feature type="region of interest" description="Disordered" evidence="9">
    <location>
        <begin position="475"/>
        <end position="494"/>
    </location>
</feature>
<evidence type="ECO:0000313" key="11">
    <source>
        <dbReference type="EMBL" id="KAK9033556.1"/>
    </source>
</evidence>
<dbReference type="PANTHER" id="PTHR22937:SF174">
    <property type="entry name" value="RING-TYPE E3 UBIQUITIN TRANSFERASE"/>
    <property type="match status" value="1"/>
</dbReference>
<dbReference type="SMART" id="SM00184">
    <property type="entry name" value="RING"/>
    <property type="match status" value="1"/>
</dbReference>
<keyword evidence="4" id="KW-0479">Metal-binding</keyword>
<reference evidence="11 12" key="1">
    <citation type="journal article" date="2024" name="G3 (Bethesda)">
        <title>Genome assembly of Hibiscus sabdariffa L. provides insights into metabolisms of medicinal natural products.</title>
        <authorList>
            <person name="Kim T."/>
        </authorList>
    </citation>
    <scope>NUCLEOTIDE SEQUENCE [LARGE SCALE GENOMIC DNA]</scope>
    <source>
        <strain evidence="11">TK-2024</strain>
        <tissue evidence="11">Old leaves</tissue>
    </source>
</reference>
<feature type="domain" description="RING-type" evidence="10">
    <location>
        <begin position="629"/>
        <end position="671"/>
    </location>
</feature>
<comment type="catalytic activity">
    <reaction evidence="1">
        <text>S-ubiquitinyl-[E2 ubiquitin-conjugating enzyme]-L-cysteine + [acceptor protein]-L-lysine = [E2 ubiquitin-conjugating enzyme]-L-cysteine + N(6)-ubiquitinyl-[acceptor protein]-L-lysine.</text>
        <dbReference type="EC" id="2.3.2.27"/>
    </reaction>
</comment>
<dbReference type="InterPro" id="IPR001841">
    <property type="entry name" value="Znf_RING"/>
</dbReference>
<keyword evidence="5 8" id="KW-0863">Zinc-finger</keyword>
<keyword evidence="7" id="KW-0862">Zinc</keyword>
<dbReference type="EC" id="2.3.2.27" evidence="2"/>
<keyword evidence="12" id="KW-1185">Reference proteome</keyword>
<dbReference type="SUPFAM" id="SSF57850">
    <property type="entry name" value="RING/U-box"/>
    <property type="match status" value="1"/>
</dbReference>
<evidence type="ECO:0000256" key="5">
    <source>
        <dbReference type="ARBA" id="ARBA00022771"/>
    </source>
</evidence>
<evidence type="ECO:0000256" key="9">
    <source>
        <dbReference type="SAM" id="MobiDB-lite"/>
    </source>
</evidence>
<dbReference type="InterPro" id="IPR013083">
    <property type="entry name" value="Znf_RING/FYVE/PHD"/>
</dbReference>
<dbReference type="InterPro" id="IPR045191">
    <property type="entry name" value="MBR1/2-like"/>
</dbReference>
<dbReference type="CDD" id="cd16469">
    <property type="entry name" value="RING-H2_RNF24-like"/>
    <property type="match status" value="1"/>
</dbReference>
<accession>A0ABR2T7V5</accession>
<keyword evidence="3" id="KW-0808">Transferase</keyword>
<evidence type="ECO:0000259" key="10">
    <source>
        <dbReference type="PROSITE" id="PS50089"/>
    </source>
</evidence>
<evidence type="ECO:0000256" key="6">
    <source>
        <dbReference type="ARBA" id="ARBA00022786"/>
    </source>
</evidence>
<feature type="region of interest" description="Disordered" evidence="9">
    <location>
        <begin position="363"/>
        <end position="390"/>
    </location>
</feature>
<name>A0ABR2T7V5_9ROSI</name>
<dbReference type="EMBL" id="JBBPBN010000007">
    <property type="protein sequence ID" value="KAK9033556.1"/>
    <property type="molecule type" value="Genomic_DNA"/>
</dbReference>
<protein>
    <recommendedName>
        <fullName evidence="2">RING-type E3 ubiquitin transferase</fullName>
        <ecNumber evidence="2">2.3.2.27</ecNumber>
    </recommendedName>
</protein>
<evidence type="ECO:0000313" key="12">
    <source>
        <dbReference type="Proteomes" id="UP001396334"/>
    </source>
</evidence>
<proteinExistence type="predicted"/>
<evidence type="ECO:0000256" key="1">
    <source>
        <dbReference type="ARBA" id="ARBA00000900"/>
    </source>
</evidence>
<keyword evidence="6" id="KW-0833">Ubl conjugation pathway</keyword>
<evidence type="ECO:0000256" key="3">
    <source>
        <dbReference type="ARBA" id="ARBA00022679"/>
    </source>
</evidence>
<evidence type="ECO:0000256" key="8">
    <source>
        <dbReference type="PROSITE-ProRule" id="PRU00175"/>
    </source>
</evidence>
<feature type="region of interest" description="Disordered" evidence="9">
    <location>
        <begin position="269"/>
        <end position="307"/>
    </location>
</feature>
<evidence type="ECO:0000256" key="4">
    <source>
        <dbReference type="ARBA" id="ARBA00022723"/>
    </source>
</evidence>
<sequence length="681" mass="75359">MRLVVLMFDLDCTRYSVMVSVGSFQQVRGLVNPSISEAVSFWVKCVDICCQLPFPLSIIFFLIMSCRMQHLHLQEALLIGNCRKDFCLLNSRALTVECYKLAFIQRASDVLMSNPASTSSSPSSLNIRDLVMGHRHIFGTSQMFEGENEQGWNHMHSDQPYANLVRTSTTEHGSFGPLENMSVDAVHVSPHWNPVPRSTGYATSSHNVEAPRYQPDASGPSHDLILHPSVPGAFGAAPDNYRHHASSSNYDGQSLHGIDGGFVDLTMGGGRGPHKRKSPGVPSVCERGGSSRFVGAGSSSDPPLSSDLWQEKPNVDPQHMHWDHVAMPPSYRGNSLSIRGDGSMRNVRSRPALDLESNIVRNHLSSNPSHTSYPTSHPVDHSSSVDLSGQSSNALSREWEWGHLRMSPIHGRIQASDPGAFNHETNHFLGGSSATNSSLEVDGLQHDFISGRNPILPQSFHGSSTQSVRGIRTNYSHRPTPAFRASSSSGRLGHAGPPEEGIQIVAGSYSSRHPRPLSAITWRNNDRTVRSRVFNDRYRSPADDAAFHERFSSEGFMIVDRSAFSGSRNMFDQHRDMRLDIDNMSYEELLALGERIGNVNTGLTEDSVSKCLTETIYCSSDRFQDESSCVICLEEYKDMDEVGELKTCGHDYHVPCIKKWLSMKNTCPICKASVRAEDKEK</sequence>
<comment type="caution">
    <text evidence="11">The sequence shown here is derived from an EMBL/GenBank/DDBJ whole genome shotgun (WGS) entry which is preliminary data.</text>
</comment>
<dbReference type="PROSITE" id="PS50089">
    <property type="entry name" value="ZF_RING_2"/>
    <property type="match status" value="1"/>
</dbReference>
<feature type="compositionally biased region" description="Low complexity" evidence="9">
    <location>
        <begin position="298"/>
        <end position="307"/>
    </location>
</feature>
<dbReference type="Gene3D" id="3.30.40.10">
    <property type="entry name" value="Zinc/RING finger domain, C3HC4 (zinc finger)"/>
    <property type="match status" value="1"/>
</dbReference>
<organism evidence="11 12">
    <name type="scientific">Hibiscus sabdariffa</name>
    <name type="common">roselle</name>
    <dbReference type="NCBI Taxonomy" id="183260"/>
    <lineage>
        <taxon>Eukaryota</taxon>
        <taxon>Viridiplantae</taxon>
        <taxon>Streptophyta</taxon>
        <taxon>Embryophyta</taxon>
        <taxon>Tracheophyta</taxon>
        <taxon>Spermatophyta</taxon>
        <taxon>Magnoliopsida</taxon>
        <taxon>eudicotyledons</taxon>
        <taxon>Gunneridae</taxon>
        <taxon>Pentapetalae</taxon>
        <taxon>rosids</taxon>
        <taxon>malvids</taxon>
        <taxon>Malvales</taxon>
        <taxon>Malvaceae</taxon>
        <taxon>Malvoideae</taxon>
        <taxon>Hibiscus</taxon>
    </lineage>
</organism>
<evidence type="ECO:0000256" key="2">
    <source>
        <dbReference type="ARBA" id="ARBA00012483"/>
    </source>
</evidence>
<dbReference type="PANTHER" id="PTHR22937">
    <property type="entry name" value="E3 UBIQUITIN-PROTEIN LIGASE RNF165"/>
    <property type="match status" value="1"/>
</dbReference>
<dbReference type="Pfam" id="PF13639">
    <property type="entry name" value="zf-RING_2"/>
    <property type="match status" value="1"/>
</dbReference>
<dbReference type="Proteomes" id="UP001396334">
    <property type="component" value="Unassembled WGS sequence"/>
</dbReference>